<evidence type="ECO:0000259" key="3">
    <source>
        <dbReference type="Pfam" id="PF13351"/>
    </source>
</evidence>
<comment type="caution">
    <text evidence="5">The sequence shown here is derived from an EMBL/GenBank/DDBJ whole genome shotgun (WGS) entry which is preliminary data.</text>
</comment>
<feature type="compositionally biased region" description="Basic and acidic residues" evidence="1">
    <location>
        <begin position="328"/>
        <end position="351"/>
    </location>
</feature>
<dbReference type="EMBL" id="SNRY01000840">
    <property type="protein sequence ID" value="KAA6335975.1"/>
    <property type="molecule type" value="Genomic_DNA"/>
</dbReference>
<evidence type="ECO:0000313" key="5">
    <source>
        <dbReference type="EMBL" id="KAA6335975.1"/>
    </source>
</evidence>
<feature type="domain" description="DUF3945" evidence="2">
    <location>
        <begin position="368"/>
        <end position="392"/>
    </location>
</feature>
<feature type="compositionally biased region" description="Basic and acidic residues" evidence="1">
    <location>
        <begin position="485"/>
        <end position="496"/>
    </location>
</feature>
<organism evidence="5">
    <name type="scientific">termite gut metagenome</name>
    <dbReference type="NCBI Taxonomy" id="433724"/>
    <lineage>
        <taxon>unclassified sequences</taxon>
        <taxon>metagenomes</taxon>
        <taxon>organismal metagenomes</taxon>
    </lineage>
</organism>
<dbReference type="InterPro" id="IPR025343">
    <property type="entry name" value="DUF4099"/>
</dbReference>
<feature type="compositionally biased region" description="Basic residues" evidence="1">
    <location>
        <begin position="502"/>
        <end position="511"/>
    </location>
</feature>
<accession>A0A5J4RRQ1</accession>
<sequence length="511" mass="57686">MEENKLKNETPKVLLGQDKDGKLKAIAGEGADGKLKTVDPTKENADSFLKIDTRNNALENFFKKFSEQFKNPSHTGIYAVSVQAVDKMAAFMDKIVKIDAGDKVLDPYRLTPQGKMQELSQGKYQPLDLNKLDWKEADKLGLSGESLQDALKAMSYGHKSPGLIEVRMEIDGKELQTKARLSLEQQPDGSIKIQTHPCQEKPDFEKPFMGVQFTEAEQEQFQQTGHGGRIFELEMTPGGKKIPALVSLDKITNRFEAVPFSQIQIPKVLKGVELSDKQQEGLKSGQGVLVENMDKKQRPGEEPGGKITRIVQYNAVNKNFDFLFTPEQRQHRQQERTAKAEQKTGQDDNKPLKARKVGEVWVRPVQGGVELTREQFKDLCNNKPVWVEGMQRPQPKQEGAKQTEATDQKGQKYNAWVWPDHEKGHVRHTSKHPDELKNTQGQKVQPAEGFKTQVAVNNEGKTNEATKQSTEPLKKGQTQPTQKQAEQKKEKQRQEQRPSPAKLKKSTVHKL</sequence>
<dbReference type="InterPro" id="IPR025222">
    <property type="entry name" value="DUF3945"/>
</dbReference>
<gene>
    <name evidence="4" type="ORF">EZS27_015834</name>
    <name evidence="5" type="ORF">EZS27_015837</name>
</gene>
<name>A0A5J4RRQ1_9ZZZZ</name>
<feature type="region of interest" description="Disordered" evidence="1">
    <location>
        <begin position="389"/>
        <end position="511"/>
    </location>
</feature>
<dbReference type="AlphaFoldDB" id="A0A5J4RRQ1"/>
<evidence type="ECO:0008006" key="6">
    <source>
        <dbReference type="Google" id="ProtNLM"/>
    </source>
</evidence>
<protein>
    <recommendedName>
        <fullName evidence="6">DUF3945 domain-containing protein</fullName>
    </recommendedName>
</protein>
<feature type="compositionally biased region" description="Polar residues" evidence="1">
    <location>
        <begin position="454"/>
        <end position="471"/>
    </location>
</feature>
<dbReference type="Pfam" id="PF13101">
    <property type="entry name" value="DUF3945"/>
    <property type="match status" value="2"/>
</dbReference>
<reference evidence="5" key="1">
    <citation type="submission" date="2019-03" db="EMBL/GenBank/DDBJ databases">
        <title>Single cell metagenomics reveals metabolic interactions within the superorganism composed of flagellate Streblomastix strix and complex community of Bacteroidetes bacteria on its surface.</title>
        <authorList>
            <person name="Treitli S.C."/>
            <person name="Kolisko M."/>
            <person name="Husnik F."/>
            <person name="Keeling P."/>
            <person name="Hampl V."/>
        </authorList>
    </citation>
    <scope>NUCLEOTIDE SEQUENCE</scope>
    <source>
        <strain evidence="5">STM</strain>
    </source>
</reference>
<evidence type="ECO:0000256" key="1">
    <source>
        <dbReference type="SAM" id="MobiDB-lite"/>
    </source>
</evidence>
<feature type="compositionally biased region" description="Basic and acidic residues" evidence="1">
    <location>
        <begin position="398"/>
        <end position="410"/>
    </location>
</feature>
<feature type="domain" description="DUF3945" evidence="2">
    <location>
        <begin position="266"/>
        <end position="325"/>
    </location>
</feature>
<evidence type="ECO:0000313" key="4">
    <source>
        <dbReference type="EMBL" id="KAA6335972.1"/>
    </source>
</evidence>
<dbReference type="Pfam" id="PF13351">
    <property type="entry name" value="DUF4099"/>
    <property type="match status" value="1"/>
</dbReference>
<feature type="region of interest" description="Disordered" evidence="1">
    <location>
        <begin position="328"/>
        <end position="355"/>
    </location>
</feature>
<dbReference type="EMBL" id="SNRY01000840">
    <property type="protein sequence ID" value="KAA6335972.1"/>
    <property type="molecule type" value="Genomic_DNA"/>
</dbReference>
<evidence type="ECO:0000259" key="2">
    <source>
        <dbReference type="Pfam" id="PF13101"/>
    </source>
</evidence>
<proteinExistence type="predicted"/>
<feature type="domain" description="DUF4099" evidence="3">
    <location>
        <begin position="129"/>
        <end position="207"/>
    </location>
</feature>